<dbReference type="Pfam" id="PF07238">
    <property type="entry name" value="PilZ"/>
    <property type="match status" value="1"/>
</dbReference>
<accession>C5B472</accession>
<protein>
    <recommendedName>
        <fullName evidence="1">PilZ domain-containing protein</fullName>
    </recommendedName>
</protein>
<dbReference type="GO" id="GO:0035438">
    <property type="term" value="F:cyclic-di-GMP binding"/>
    <property type="evidence" value="ECO:0007669"/>
    <property type="project" value="InterPro"/>
</dbReference>
<feature type="domain" description="PilZ" evidence="1">
    <location>
        <begin position="111"/>
        <end position="184"/>
    </location>
</feature>
<gene>
    <name evidence="2" type="ordered locus">MexAM1_META2p0402</name>
</gene>
<dbReference type="InterPro" id="IPR009875">
    <property type="entry name" value="PilZ_domain"/>
</dbReference>
<organism evidence="2 3">
    <name type="scientific">Methylorubrum extorquens (strain ATCC 14718 / DSM 1338 / JCM 2805 / NCIMB 9133 / AM1)</name>
    <name type="common">Methylobacterium extorquens</name>
    <dbReference type="NCBI Taxonomy" id="272630"/>
    <lineage>
        <taxon>Bacteria</taxon>
        <taxon>Pseudomonadati</taxon>
        <taxon>Pseudomonadota</taxon>
        <taxon>Alphaproteobacteria</taxon>
        <taxon>Hyphomicrobiales</taxon>
        <taxon>Methylobacteriaceae</taxon>
        <taxon>Methylorubrum</taxon>
    </lineage>
</organism>
<sequence length="197" mass="21959">MNIASSPARFGQRQSRTELLVGGRVLLADGTERSCCVRFDSEDVATVFAAADPAMFDRVLFRLEEVGSLSGIVVANDRASFEIRLEGSGERRRRVQTKLDWLEAHAGGREERRSEIRIVPRRRTVQFRRPGEEPFTTRILDVSPSGASLSMPIRPGIGETVLVGRRYAEVVRHSDEGVAVRFKLPFAQASFGEDVEL</sequence>
<dbReference type="HOGENOM" id="CLU_102943_0_0_5"/>
<evidence type="ECO:0000313" key="3">
    <source>
        <dbReference type="Proteomes" id="UP000009081"/>
    </source>
</evidence>
<dbReference type="EMBL" id="CP001511">
    <property type="protein sequence ID" value="ACS43254.1"/>
    <property type="molecule type" value="Genomic_DNA"/>
</dbReference>
<keyword evidence="2" id="KW-0614">Plasmid</keyword>
<evidence type="ECO:0000313" key="2">
    <source>
        <dbReference type="EMBL" id="ACS43254.1"/>
    </source>
</evidence>
<reference evidence="2 3" key="1">
    <citation type="journal article" date="2009" name="PLoS ONE">
        <title>Methylobacterium genome sequences: a reference blueprint to investigate microbial metabolism of C1 compounds from natural and industrial sources.</title>
        <authorList>
            <person name="Vuilleumier S."/>
            <person name="Chistoserdova L."/>
            <person name="Lee M.-C."/>
            <person name="Bringel F."/>
            <person name="Lajus A."/>
            <person name="Zhou Y."/>
            <person name="Gourion B."/>
            <person name="Barbe V."/>
            <person name="Chang J."/>
            <person name="Cruveiller S."/>
            <person name="Dossat C."/>
            <person name="Gillett W."/>
            <person name="Gruffaz C."/>
            <person name="Haugen E."/>
            <person name="Hourcade E."/>
            <person name="Levy R."/>
            <person name="Mangenot S."/>
            <person name="Muller E."/>
            <person name="Nadalig T."/>
            <person name="Pagni M."/>
            <person name="Penny C."/>
            <person name="Peyraud R."/>
            <person name="Robinson D.G."/>
            <person name="Roche D."/>
            <person name="Rouy Z."/>
            <person name="Saenampechek C."/>
            <person name="Salvignol G."/>
            <person name="Vallenet D."/>
            <person name="Wu Z."/>
            <person name="Marx C.J."/>
            <person name="Vorholt J.A."/>
            <person name="Olson M.V."/>
            <person name="Kaul R."/>
            <person name="Weissenbach J."/>
            <person name="Medigue C."/>
            <person name="Lidstrom M.E."/>
        </authorList>
    </citation>
    <scope>NUCLEOTIDE SEQUENCE [LARGE SCALE GENOMIC DNA]</scope>
    <source>
        <strain evidence="3">ATCC 14718 / DSM 1338 / JCM 2805 / NCIMB 9133 / AM1</strain>
    </source>
</reference>
<keyword evidence="3" id="KW-1185">Reference proteome</keyword>
<dbReference type="Proteomes" id="UP000009081">
    <property type="component" value="Plasmid megaplasmid"/>
</dbReference>
<dbReference type="KEGG" id="mea:Mex_2p0402"/>
<geneLocation type="plasmid" evidence="2 3">
    <name>megaplasmid</name>
</geneLocation>
<dbReference type="OrthoDB" id="7996867at2"/>
<proteinExistence type="predicted"/>
<dbReference type="AlphaFoldDB" id="C5B472"/>
<name>C5B472_METEA</name>
<evidence type="ECO:0000259" key="1">
    <source>
        <dbReference type="Pfam" id="PF07238"/>
    </source>
</evidence>